<keyword evidence="1" id="KW-0472">Membrane</keyword>
<feature type="transmembrane region" description="Helical" evidence="1">
    <location>
        <begin position="80"/>
        <end position="102"/>
    </location>
</feature>
<evidence type="ECO:0000256" key="1">
    <source>
        <dbReference type="SAM" id="Phobius"/>
    </source>
</evidence>
<feature type="transmembrane region" description="Helical" evidence="1">
    <location>
        <begin position="21"/>
        <end position="44"/>
    </location>
</feature>
<name>A0A0X3V269_9ACTN</name>
<gene>
    <name evidence="2" type="ORF">ADL12_16990</name>
</gene>
<sequence>MDAKKEDERARRTEHRPGGRRRGLLAPALANLAIGLPAIIPLYLTYWLLTDYLPSNCDAFAADPALSNCDYHTLEDAPLLMFLLAVTGALLLMVLVMVNVLAPRSREDDNPRRWLAMTTLIPVPFLVLLCLAKA</sequence>
<dbReference type="EMBL" id="LLZG01000115">
    <property type="protein sequence ID" value="KUL38292.1"/>
    <property type="molecule type" value="Genomic_DNA"/>
</dbReference>
<accession>A0A0X3V269</accession>
<keyword evidence="3" id="KW-1185">Reference proteome</keyword>
<dbReference type="Proteomes" id="UP000053923">
    <property type="component" value="Unassembled WGS sequence"/>
</dbReference>
<keyword evidence="1" id="KW-0812">Transmembrane</keyword>
<organism evidence="2 3">
    <name type="scientific">Streptomyces regalis</name>
    <dbReference type="NCBI Taxonomy" id="68262"/>
    <lineage>
        <taxon>Bacteria</taxon>
        <taxon>Bacillati</taxon>
        <taxon>Actinomycetota</taxon>
        <taxon>Actinomycetes</taxon>
        <taxon>Kitasatosporales</taxon>
        <taxon>Streptomycetaceae</taxon>
        <taxon>Streptomyces</taxon>
    </lineage>
</organism>
<feature type="transmembrane region" description="Helical" evidence="1">
    <location>
        <begin position="114"/>
        <end position="132"/>
    </location>
</feature>
<keyword evidence="1" id="KW-1133">Transmembrane helix</keyword>
<reference evidence="3" key="1">
    <citation type="submission" date="2015-10" db="EMBL/GenBank/DDBJ databases">
        <authorList>
            <person name="Ju K.-S."/>
            <person name="Doroghazi J.R."/>
            <person name="Metcalf W.W."/>
        </authorList>
    </citation>
    <scope>NUCLEOTIDE SEQUENCE [LARGE SCALE GENOMIC DNA]</scope>
    <source>
        <strain evidence="3">NRRL 3151</strain>
    </source>
</reference>
<proteinExistence type="predicted"/>
<evidence type="ECO:0000313" key="3">
    <source>
        <dbReference type="Proteomes" id="UP000053923"/>
    </source>
</evidence>
<protein>
    <submittedName>
        <fullName evidence="2">Uncharacterized protein</fullName>
    </submittedName>
</protein>
<comment type="caution">
    <text evidence="2">The sequence shown here is derived from an EMBL/GenBank/DDBJ whole genome shotgun (WGS) entry which is preliminary data.</text>
</comment>
<evidence type="ECO:0000313" key="2">
    <source>
        <dbReference type="EMBL" id="KUL38292.1"/>
    </source>
</evidence>
<dbReference type="AlphaFoldDB" id="A0A0X3V269"/>